<dbReference type="Proteomes" id="UP000310108">
    <property type="component" value="Unassembled WGS sequence"/>
</dbReference>
<feature type="compositionally biased region" description="Acidic residues" evidence="2">
    <location>
        <begin position="70"/>
        <end position="104"/>
    </location>
</feature>
<dbReference type="CDD" id="cd02440">
    <property type="entry name" value="AdoMet_MTases"/>
    <property type="match status" value="1"/>
</dbReference>
<organism evidence="3 4">
    <name type="scientific">Colletotrichum tanaceti</name>
    <dbReference type="NCBI Taxonomy" id="1306861"/>
    <lineage>
        <taxon>Eukaryota</taxon>
        <taxon>Fungi</taxon>
        <taxon>Dikarya</taxon>
        <taxon>Ascomycota</taxon>
        <taxon>Pezizomycotina</taxon>
        <taxon>Sordariomycetes</taxon>
        <taxon>Hypocreomycetidae</taxon>
        <taxon>Glomerellales</taxon>
        <taxon>Glomerellaceae</taxon>
        <taxon>Colletotrichum</taxon>
        <taxon>Colletotrichum destructivum species complex</taxon>
    </lineage>
</organism>
<dbReference type="Pfam" id="PF13489">
    <property type="entry name" value="Methyltransf_23"/>
    <property type="match status" value="1"/>
</dbReference>
<comment type="caution">
    <text evidence="3">The sequence shown here is derived from an EMBL/GenBank/DDBJ whole genome shotgun (WGS) entry which is preliminary data.</text>
</comment>
<dbReference type="EMBL" id="PJEX01000365">
    <property type="protein sequence ID" value="TKW50731.1"/>
    <property type="molecule type" value="Genomic_DNA"/>
</dbReference>
<dbReference type="Gene3D" id="3.40.50.150">
    <property type="entry name" value="Vaccinia Virus protein VP39"/>
    <property type="match status" value="1"/>
</dbReference>
<dbReference type="AlphaFoldDB" id="A0A4U6X5M8"/>
<dbReference type="OrthoDB" id="2013972at2759"/>
<dbReference type="GO" id="GO:0008168">
    <property type="term" value="F:methyltransferase activity"/>
    <property type="evidence" value="ECO:0007669"/>
    <property type="project" value="TreeGrafter"/>
</dbReference>
<name>A0A4U6X5M8_9PEZI</name>
<dbReference type="STRING" id="1306861.A0A4U6X5M8"/>
<feature type="compositionally biased region" description="Polar residues" evidence="2">
    <location>
        <begin position="22"/>
        <end position="64"/>
    </location>
</feature>
<gene>
    <name evidence="3" type="ORF">CTA1_8861</name>
</gene>
<dbReference type="PANTHER" id="PTHR43591">
    <property type="entry name" value="METHYLTRANSFERASE"/>
    <property type="match status" value="1"/>
</dbReference>
<accession>A0A4U6X5M8</accession>
<feature type="compositionally biased region" description="Polar residues" evidence="2">
    <location>
        <begin position="470"/>
        <end position="481"/>
    </location>
</feature>
<evidence type="ECO:0000313" key="3">
    <source>
        <dbReference type="EMBL" id="TKW50731.1"/>
    </source>
</evidence>
<dbReference type="SUPFAM" id="SSF53335">
    <property type="entry name" value="S-adenosyl-L-methionine-dependent methyltransferases"/>
    <property type="match status" value="1"/>
</dbReference>
<comment type="similarity">
    <text evidence="1">Belongs to the methyltransferase superfamily. LaeA methyltransferase family.</text>
</comment>
<feature type="region of interest" description="Disordered" evidence="2">
    <location>
        <begin position="1"/>
        <end position="135"/>
    </location>
</feature>
<dbReference type="InterPro" id="IPR029063">
    <property type="entry name" value="SAM-dependent_MTases_sf"/>
</dbReference>
<evidence type="ECO:0000313" key="4">
    <source>
        <dbReference type="Proteomes" id="UP000310108"/>
    </source>
</evidence>
<protein>
    <recommendedName>
        <fullName evidence="5">Secondary metabolism regulator LAE1</fullName>
    </recommendedName>
</protein>
<evidence type="ECO:0000256" key="2">
    <source>
        <dbReference type="SAM" id="MobiDB-lite"/>
    </source>
</evidence>
<keyword evidence="4" id="KW-1185">Reference proteome</keyword>
<feature type="compositionally biased region" description="Basic and acidic residues" evidence="2">
    <location>
        <begin position="453"/>
        <end position="467"/>
    </location>
</feature>
<reference evidence="3 4" key="1">
    <citation type="journal article" date="2019" name="PLoS ONE">
        <title>Comparative genome analysis indicates high evolutionary potential of pathogenicity genes in Colletotrichum tanaceti.</title>
        <authorList>
            <person name="Lelwala R.V."/>
            <person name="Korhonen P.K."/>
            <person name="Young N.D."/>
            <person name="Scott J.B."/>
            <person name="Ades P.A."/>
            <person name="Gasser R.B."/>
            <person name="Taylor P.W.J."/>
        </authorList>
    </citation>
    <scope>NUCLEOTIDE SEQUENCE [LARGE SCALE GENOMIC DNA]</scope>
    <source>
        <strain evidence="3">BRIP57314</strain>
    </source>
</reference>
<sequence>MAKKRRTKKKKGTSTRQDPAQGASSSMSTTDELASHSSDGLSSRLRQSETATEMTSIMSTNEGSQGLHEADEEWNSQDDEGMDVDADDDDDDDDNDVEENDDDNFSVFAPSHYPRPSESHRTEMPYTMSPNHQDMSSTRSFMERELDYQWENGRRYCGPHYHLPNDEWEMCRMSLVHRVYLHVFDGKLSTVPLENPHRILDVGTGIGEWAIGMADEFPDCEVIGTDISAIAPTSIPMNCFFEVDDAELEWERELNSFDLVHFRHMLGAFTDWSFIYKETFKVLRPGGWIEMLEWDDQQGFKKFLSEFPPTSEIHELSRDLTLAGIKAGRARGVSHMNPKLLTDAGFTDIKLTEHMIPINIEANEGKLWLIVCIDGLEAECLRPLTMHMGWDPDRVKTACHNVAKEMARLARDPVKSHGLIVKARVLVGRKPLNAATPPRVYPRYAEDADETDDTAREDSHSRHRGDGEAQDSTTIDMTARV</sequence>
<feature type="compositionally biased region" description="Basic residues" evidence="2">
    <location>
        <begin position="1"/>
        <end position="13"/>
    </location>
</feature>
<proteinExistence type="inferred from homology"/>
<evidence type="ECO:0008006" key="5">
    <source>
        <dbReference type="Google" id="ProtNLM"/>
    </source>
</evidence>
<feature type="region of interest" description="Disordered" evidence="2">
    <location>
        <begin position="437"/>
        <end position="481"/>
    </location>
</feature>
<dbReference type="PANTHER" id="PTHR43591:SF105">
    <property type="entry name" value="METHYLTRANSFERASE DOMAIN-CONTAINING PROTEIN-RELATED"/>
    <property type="match status" value="1"/>
</dbReference>
<evidence type="ECO:0000256" key="1">
    <source>
        <dbReference type="ARBA" id="ARBA00038158"/>
    </source>
</evidence>